<feature type="domain" description="HTH luxR-type" evidence="1">
    <location>
        <begin position="285"/>
        <end position="350"/>
    </location>
</feature>
<dbReference type="GO" id="GO:0006355">
    <property type="term" value="P:regulation of DNA-templated transcription"/>
    <property type="evidence" value="ECO:0007669"/>
    <property type="project" value="InterPro"/>
</dbReference>
<organism evidence="2 3">
    <name type="scientific">Streptomyces albiflavescens</name>
    <dbReference type="NCBI Taxonomy" id="1623582"/>
    <lineage>
        <taxon>Bacteria</taxon>
        <taxon>Bacillati</taxon>
        <taxon>Actinomycetota</taxon>
        <taxon>Actinomycetes</taxon>
        <taxon>Kitasatosporales</taxon>
        <taxon>Streptomycetaceae</taxon>
        <taxon>Streptomyces</taxon>
    </lineage>
</organism>
<dbReference type="Gene3D" id="1.10.10.10">
    <property type="entry name" value="Winged helix-like DNA-binding domain superfamily/Winged helix DNA-binding domain"/>
    <property type="match status" value="2"/>
</dbReference>
<gene>
    <name evidence="2" type="ORF">GCM10011579_093160</name>
</gene>
<dbReference type="SUPFAM" id="SSF46894">
    <property type="entry name" value="C-terminal effector domain of the bipartite response regulators"/>
    <property type="match status" value="1"/>
</dbReference>
<sequence>MIGRVCLEMRRGGGGMVDAGAIHSGALGSLGLEPLLESVYIALLEGTNGVAGICGRLDLPEQVVRGALDRLSELALVRPSADSPHRLYAVSPHVGMEILIAQQRSEVAAQQQRLESAQAAAARFILDYDGRQAPGSSEAEVKYLAGLDAIRDHLTVLNEQVAEELLTFAPGGPQKPENMRASRPLNQQLLGRGVQMRTIYLDSIRHDRPTMDHAHWLTEQGCEVRTVPSLPNRMIIYDRKFVMIASNADDTAAGAVQVSSPGMVTVLHSLFESVWQSAEPLKAPQHAGPGELTGQQAEALRLLALGHTDEAIGKRLGVSPRTARRIASSLMAHLGARSRFQAGVIAIQQGFLPSGAD</sequence>
<name>A0A917YF61_9ACTN</name>
<dbReference type="InterPro" id="IPR036388">
    <property type="entry name" value="WH-like_DNA-bd_sf"/>
</dbReference>
<reference evidence="2 3" key="1">
    <citation type="journal article" date="2014" name="Int. J. Syst. Evol. Microbiol.">
        <title>Complete genome sequence of Corynebacterium casei LMG S-19264T (=DSM 44701T), isolated from a smear-ripened cheese.</title>
        <authorList>
            <consortium name="US DOE Joint Genome Institute (JGI-PGF)"/>
            <person name="Walter F."/>
            <person name="Albersmeier A."/>
            <person name="Kalinowski J."/>
            <person name="Ruckert C."/>
        </authorList>
    </citation>
    <scope>NUCLEOTIDE SEQUENCE [LARGE SCALE GENOMIC DNA]</scope>
    <source>
        <strain evidence="2 3">CGMCC 4.7111</strain>
    </source>
</reference>
<evidence type="ECO:0000313" key="2">
    <source>
        <dbReference type="EMBL" id="GGN94035.1"/>
    </source>
</evidence>
<dbReference type="PANTHER" id="PTHR34293">
    <property type="entry name" value="HTH-TYPE TRANSCRIPTIONAL REGULATOR TRMBL2"/>
    <property type="match status" value="1"/>
</dbReference>
<dbReference type="PANTHER" id="PTHR34293:SF1">
    <property type="entry name" value="HTH-TYPE TRANSCRIPTIONAL REGULATOR TRMBL2"/>
    <property type="match status" value="1"/>
</dbReference>
<dbReference type="InterPro" id="IPR016032">
    <property type="entry name" value="Sig_transdc_resp-reg_C-effctor"/>
</dbReference>
<dbReference type="EMBL" id="BMMM01000029">
    <property type="protein sequence ID" value="GGN94035.1"/>
    <property type="molecule type" value="Genomic_DNA"/>
</dbReference>
<protein>
    <recommendedName>
        <fullName evidence="1">HTH luxR-type domain-containing protein</fullName>
    </recommendedName>
</protein>
<dbReference type="AlphaFoldDB" id="A0A917YF61"/>
<dbReference type="InterPro" id="IPR000792">
    <property type="entry name" value="Tscrpt_reg_LuxR_C"/>
</dbReference>
<dbReference type="InterPro" id="IPR051797">
    <property type="entry name" value="TrmB-like"/>
</dbReference>
<dbReference type="Pfam" id="PF13384">
    <property type="entry name" value="HTH_23"/>
    <property type="match status" value="1"/>
</dbReference>
<keyword evidence="3" id="KW-1185">Reference proteome</keyword>
<proteinExistence type="predicted"/>
<comment type="caution">
    <text evidence="2">The sequence shown here is derived from an EMBL/GenBank/DDBJ whole genome shotgun (WGS) entry which is preliminary data.</text>
</comment>
<dbReference type="PROSITE" id="PS50043">
    <property type="entry name" value="HTH_LUXR_2"/>
    <property type="match status" value="1"/>
</dbReference>
<evidence type="ECO:0000259" key="1">
    <source>
        <dbReference type="PROSITE" id="PS50043"/>
    </source>
</evidence>
<dbReference type="SMART" id="SM00421">
    <property type="entry name" value="HTH_LUXR"/>
    <property type="match status" value="1"/>
</dbReference>
<dbReference type="Proteomes" id="UP000600365">
    <property type="component" value="Unassembled WGS sequence"/>
</dbReference>
<dbReference type="CDD" id="cd06170">
    <property type="entry name" value="LuxR_C_like"/>
    <property type="match status" value="1"/>
</dbReference>
<accession>A0A917YF61</accession>
<dbReference type="GO" id="GO:0003677">
    <property type="term" value="F:DNA binding"/>
    <property type="evidence" value="ECO:0007669"/>
    <property type="project" value="InterPro"/>
</dbReference>
<evidence type="ECO:0000313" key="3">
    <source>
        <dbReference type="Proteomes" id="UP000600365"/>
    </source>
</evidence>